<evidence type="ECO:0000259" key="6">
    <source>
        <dbReference type="Pfam" id="PF00732"/>
    </source>
</evidence>
<reference evidence="8 9" key="1">
    <citation type="submission" date="2019-04" db="EMBL/GenBank/DDBJ databases">
        <title>Sulfurimonas crateris sp. nov. a facultative anaerobic sulfur-oxidizing chemolithautotrophic bacterium isolated from a terrestrial mud vulcano.</title>
        <authorList>
            <person name="Ratnikova N.M."/>
            <person name="Slobodkin A.I."/>
            <person name="Merkel A.Y."/>
            <person name="Novikov A."/>
            <person name="Bonch-Osmolovskaya E.A."/>
            <person name="Slobodkina G.B."/>
        </authorList>
    </citation>
    <scope>NUCLEOTIDE SEQUENCE [LARGE SCALE GENOMIC DNA]</scope>
    <source>
        <strain evidence="8 9">SN118</strain>
    </source>
</reference>
<dbReference type="PANTHER" id="PTHR42784">
    <property type="entry name" value="PYRANOSE 2-OXIDASE"/>
    <property type="match status" value="1"/>
</dbReference>
<dbReference type="InterPro" id="IPR051473">
    <property type="entry name" value="P2Ox-like"/>
</dbReference>
<evidence type="ECO:0000256" key="2">
    <source>
        <dbReference type="ARBA" id="ARBA00010790"/>
    </source>
</evidence>
<dbReference type="Pfam" id="PF00732">
    <property type="entry name" value="GMC_oxred_N"/>
    <property type="match status" value="1"/>
</dbReference>
<evidence type="ECO:0000259" key="7">
    <source>
        <dbReference type="Pfam" id="PF05199"/>
    </source>
</evidence>
<dbReference type="Gene3D" id="3.50.50.60">
    <property type="entry name" value="FAD/NAD(P)-binding domain"/>
    <property type="match status" value="2"/>
</dbReference>
<dbReference type="SUPFAM" id="SSF54373">
    <property type="entry name" value="FAD-linked reductases, C-terminal domain"/>
    <property type="match status" value="1"/>
</dbReference>
<dbReference type="SUPFAM" id="SSF51905">
    <property type="entry name" value="FAD/NAD(P)-binding domain"/>
    <property type="match status" value="1"/>
</dbReference>
<dbReference type="AlphaFoldDB" id="A0A4U2Z324"/>
<feature type="domain" description="Glucose-methanol-choline oxidoreductase N-terminal" evidence="6">
    <location>
        <begin position="82"/>
        <end position="313"/>
    </location>
</feature>
<comment type="cofactor">
    <cofactor evidence="1">
        <name>FAD</name>
        <dbReference type="ChEBI" id="CHEBI:57692"/>
    </cofactor>
</comment>
<evidence type="ECO:0000256" key="3">
    <source>
        <dbReference type="ARBA" id="ARBA00022630"/>
    </source>
</evidence>
<dbReference type="Pfam" id="PF13450">
    <property type="entry name" value="NAD_binding_8"/>
    <property type="match status" value="1"/>
</dbReference>
<protein>
    <submittedName>
        <fullName evidence="8">GMC family oxidoreductase</fullName>
    </submittedName>
</protein>
<sequence>MTYDVCIIGSGAGGSPVAYELSRAGFSVVVLEKGKEYKEDDFNKDELAVSRRELFTPDLKDEQHVIYELDESKERRRYLGSDYQWSFWNGSMVGGSSNLMSGYFHRMKPNDFKLLSTHGEIEGANVADWPLSYEELEPYYEKVERIVGVSGEVVAHSFLEPRSTSHFPYAKLEENGVTKWFDAACKSLDFESIPTPRAIIPHAALKRHGCSYSNFCGSYGCATGAKGSARAALLQKCDARVITEAFVYKLESDATKVTKAHYYDSDMKTHEISAKIFVLAAQAIESSRLLLNSKNRFFPYGLANNNHQVGKNLIFSGGGAGEGRFRFETLTHEQQKELMEVGLFFNRSLQQWYEYKKSSKKIKGGTIDFLFEHQNLVPRIKRAFYDEEGKILWGKALEQKIHKELTTSRVLNFEVFNDWLPTDECFVGIEEEVKDKYGIPVGAIHLYSHPRDREVGDDLAKKAVQVLEKMGATEINYSISSAPPPNLVAGGCRFGENPKTSVLDKNCKAHALDNLYVTDASFMPTGGSVPYTWTIYANAFRIADILRKRLES</sequence>
<dbReference type="Proteomes" id="UP000309561">
    <property type="component" value="Unassembled WGS sequence"/>
</dbReference>
<evidence type="ECO:0000256" key="1">
    <source>
        <dbReference type="ARBA" id="ARBA00001974"/>
    </source>
</evidence>
<keyword evidence="3" id="KW-0285">Flavoprotein</keyword>
<evidence type="ECO:0000313" key="9">
    <source>
        <dbReference type="Proteomes" id="UP000309561"/>
    </source>
</evidence>
<name>A0A4U2Z324_9BACT</name>
<proteinExistence type="inferred from homology"/>
<dbReference type="Pfam" id="PF05199">
    <property type="entry name" value="GMC_oxred_C"/>
    <property type="match status" value="1"/>
</dbReference>
<gene>
    <name evidence="8" type="ORF">FCU45_10735</name>
</gene>
<dbReference type="RefSeq" id="WP_137015138.1">
    <property type="nucleotide sequence ID" value="NZ_SZPX01000008.1"/>
</dbReference>
<keyword evidence="9" id="KW-1185">Reference proteome</keyword>
<keyword evidence="4" id="KW-0274">FAD</keyword>
<evidence type="ECO:0000256" key="4">
    <source>
        <dbReference type="ARBA" id="ARBA00022827"/>
    </source>
</evidence>
<comment type="similarity">
    <text evidence="2">Belongs to the GMC oxidoreductase family.</text>
</comment>
<evidence type="ECO:0000256" key="5">
    <source>
        <dbReference type="ARBA" id="ARBA00023002"/>
    </source>
</evidence>
<accession>A0A4U2Z324</accession>
<organism evidence="8 9">
    <name type="scientific">Sulfurimonas crateris</name>
    <dbReference type="NCBI Taxonomy" id="2574727"/>
    <lineage>
        <taxon>Bacteria</taxon>
        <taxon>Pseudomonadati</taxon>
        <taxon>Campylobacterota</taxon>
        <taxon>Epsilonproteobacteria</taxon>
        <taxon>Campylobacterales</taxon>
        <taxon>Sulfurimonadaceae</taxon>
        <taxon>Sulfurimonas</taxon>
    </lineage>
</organism>
<dbReference type="InterPro" id="IPR036188">
    <property type="entry name" value="FAD/NAD-bd_sf"/>
</dbReference>
<dbReference type="GO" id="GO:0050660">
    <property type="term" value="F:flavin adenine dinucleotide binding"/>
    <property type="evidence" value="ECO:0007669"/>
    <property type="project" value="InterPro"/>
</dbReference>
<dbReference type="InterPro" id="IPR007867">
    <property type="entry name" value="GMC_OxRtase_C"/>
</dbReference>
<dbReference type="EMBL" id="SZPX01000008">
    <property type="protein sequence ID" value="TKI68479.1"/>
    <property type="molecule type" value="Genomic_DNA"/>
</dbReference>
<dbReference type="InterPro" id="IPR000172">
    <property type="entry name" value="GMC_OxRdtase_N"/>
</dbReference>
<dbReference type="OrthoDB" id="9787779at2"/>
<evidence type="ECO:0000313" key="8">
    <source>
        <dbReference type="EMBL" id="TKI68479.1"/>
    </source>
</evidence>
<comment type="caution">
    <text evidence="8">The sequence shown here is derived from an EMBL/GenBank/DDBJ whole genome shotgun (WGS) entry which is preliminary data.</text>
</comment>
<dbReference type="PANTHER" id="PTHR42784:SF1">
    <property type="entry name" value="PYRANOSE 2-OXIDASE"/>
    <property type="match status" value="1"/>
</dbReference>
<dbReference type="GO" id="GO:0016614">
    <property type="term" value="F:oxidoreductase activity, acting on CH-OH group of donors"/>
    <property type="evidence" value="ECO:0007669"/>
    <property type="project" value="InterPro"/>
</dbReference>
<keyword evidence="5" id="KW-0560">Oxidoreductase</keyword>
<feature type="domain" description="Glucose-methanol-choline oxidoreductase C-terminal" evidence="7">
    <location>
        <begin position="421"/>
        <end position="539"/>
    </location>
</feature>